<dbReference type="STRING" id="1654360.EA58_16565"/>
<evidence type="ECO:0000313" key="1">
    <source>
        <dbReference type="EMBL" id="KDM90536.1"/>
    </source>
</evidence>
<comment type="caution">
    <text evidence="1">The sequence shown here is derived from an EMBL/GenBank/DDBJ whole genome shotgun (WGS) entry which is preliminary data.</text>
</comment>
<dbReference type="Proteomes" id="UP000027192">
    <property type="component" value="Unassembled WGS sequence"/>
</dbReference>
<organism evidence="1 2">
    <name type="scientific">Photobacterium galatheae</name>
    <dbReference type="NCBI Taxonomy" id="1654360"/>
    <lineage>
        <taxon>Bacteria</taxon>
        <taxon>Pseudomonadati</taxon>
        <taxon>Pseudomonadota</taxon>
        <taxon>Gammaproteobacteria</taxon>
        <taxon>Vibrionales</taxon>
        <taxon>Vibrionaceae</taxon>
        <taxon>Photobacterium</taxon>
    </lineage>
</organism>
<keyword evidence="2" id="KW-1185">Reference proteome</keyword>
<dbReference type="EMBL" id="JMIB01000031">
    <property type="protein sequence ID" value="KDM90536.1"/>
    <property type="molecule type" value="Genomic_DNA"/>
</dbReference>
<accession>A0A066RN38</accession>
<proteinExistence type="predicted"/>
<dbReference type="AlphaFoldDB" id="A0A066RN38"/>
<reference evidence="1 2" key="1">
    <citation type="submission" date="2014-04" db="EMBL/GenBank/DDBJ databases">
        <title>Draft genome sequence of Photobacterium halotolerans S2753: a solonamide, ngercheumicin and holomycin producer.</title>
        <authorList>
            <person name="Machado H.R."/>
            <person name="Gram L."/>
        </authorList>
    </citation>
    <scope>NUCLEOTIDE SEQUENCE [LARGE SCALE GENOMIC DNA]</scope>
    <source>
        <strain evidence="1 2">S2753</strain>
    </source>
</reference>
<name>A0A066RN38_9GAMM</name>
<gene>
    <name evidence="1" type="ORF">EA58_16565</name>
</gene>
<sequence length="84" mass="9915">MSLYPPQVKAEGDFYFWAVLAGQLKDNDADYIKFFWWNYEFHPLKSQPMFHLEMDSTTLRCIVADMSLVQLVDSFRIDVRLTCA</sequence>
<protein>
    <submittedName>
        <fullName evidence="1">Uncharacterized protein</fullName>
    </submittedName>
</protein>
<evidence type="ECO:0000313" key="2">
    <source>
        <dbReference type="Proteomes" id="UP000027192"/>
    </source>
</evidence>